<dbReference type="Proteomes" id="UP000263900">
    <property type="component" value="Chromosome"/>
</dbReference>
<keyword evidence="2" id="KW-1185">Reference proteome</keyword>
<accession>A0A3B7MJB5</accession>
<dbReference type="EMBL" id="CP032157">
    <property type="protein sequence ID" value="AXY74278.1"/>
    <property type="molecule type" value="Genomic_DNA"/>
</dbReference>
<evidence type="ECO:0008006" key="3">
    <source>
        <dbReference type="Google" id="ProtNLM"/>
    </source>
</evidence>
<protein>
    <recommendedName>
        <fullName evidence="3">DUF2946 domain-containing protein</fullName>
    </recommendedName>
</protein>
<gene>
    <name evidence="1" type="ORF">D3H65_09955</name>
</gene>
<dbReference type="RefSeq" id="WP_119050165.1">
    <property type="nucleotide sequence ID" value="NZ_CP032157.1"/>
</dbReference>
<dbReference type="OrthoDB" id="674534at2"/>
<evidence type="ECO:0000313" key="2">
    <source>
        <dbReference type="Proteomes" id="UP000263900"/>
    </source>
</evidence>
<evidence type="ECO:0000313" key="1">
    <source>
        <dbReference type="EMBL" id="AXY74278.1"/>
    </source>
</evidence>
<dbReference type="AlphaFoldDB" id="A0A3B7MJB5"/>
<name>A0A3B7MJB5_9BACT</name>
<proteinExistence type="predicted"/>
<reference evidence="1 2" key="1">
    <citation type="submission" date="2018-09" db="EMBL/GenBank/DDBJ databases">
        <title>Genome sequencing of strain 6GH32-13.</title>
        <authorList>
            <person name="Weon H.-Y."/>
            <person name="Heo J."/>
            <person name="Kwon S.-W."/>
        </authorList>
    </citation>
    <scope>NUCLEOTIDE SEQUENCE [LARGE SCALE GENOMIC DNA]</scope>
    <source>
        <strain evidence="1 2">5GH32-13</strain>
    </source>
</reference>
<sequence>MRNTRHAHTKQLISALLMMLLVLVHLTKALHIHPSGNTGHHCHQENIITKATMVHGSCAICEFQLAKDAPFTGEVLLVIAPVHIAPTYTGLLTSINPSRLFTVEGRGPPLS</sequence>
<dbReference type="KEGG" id="pseg:D3H65_09955"/>
<organism evidence="1 2">
    <name type="scientific">Paraflavitalea soli</name>
    <dbReference type="NCBI Taxonomy" id="2315862"/>
    <lineage>
        <taxon>Bacteria</taxon>
        <taxon>Pseudomonadati</taxon>
        <taxon>Bacteroidota</taxon>
        <taxon>Chitinophagia</taxon>
        <taxon>Chitinophagales</taxon>
        <taxon>Chitinophagaceae</taxon>
        <taxon>Paraflavitalea</taxon>
    </lineage>
</organism>